<dbReference type="Proteomes" id="UP001186974">
    <property type="component" value="Unassembled WGS sequence"/>
</dbReference>
<keyword evidence="2" id="KW-1185">Reference proteome</keyword>
<gene>
    <name evidence="1" type="ORF">LTS18_011873</name>
</gene>
<proteinExistence type="predicted"/>
<name>A0ACC3DJP3_9PEZI</name>
<dbReference type="EMBL" id="JAWDJW010003498">
    <property type="protein sequence ID" value="KAK3076835.1"/>
    <property type="molecule type" value="Genomic_DNA"/>
</dbReference>
<organism evidence="1 2">
    <name type="scientific">Coniosporium uncinatum</name>
    <dbReference type="NCBI Taxonomy" id="93489"/>
    <lineage>
        <taxon>Eukaryota</taxon>
        <taxon>Fungi</taxon>
        <taxon>Dikarya</taxon>
        <taxon>Ascomycota</taxon>
        <taxon>Pezizomycotina</taxon>
        <taxon>Dothideomycetes</taxon>
        <taxon>Dothideomycetes incertae sedis</taxon>
        <taxon>Coniosporium</taxon>
    </lineage>
</organism>
<protein>
    <submittedName>
        <fullName evidence="1">Uncharacterized protein</fullName>
    </submittedName>
</protein>
<sequence length="60" mass="6900">MSTSNGYATEKMANDNVSIMSTNSWTSLLKSPLKKAEKKPKREESPREKQIRREAIHAYM</sequence>
<evidence type="ECO:0000313" key="2">
    <source>
        <dbReference type="Proteomes" id="UP001186974"/>
    </source>
</evidence>
<accession>A0ACC3DJP3</accession>
<reference evidence="1" key="1">
    <citation type="submission" date="2024-09" db="EMBL/GenBank/DDBJ databases">
        <title>Black Yeasts Isolated from many extreme environments.</title>
        <authorList>
            <person name="Coleine C."/>
            <person name="Stajich J.E."/>
            <person name="Selbmann L."/>
        </authorList>
    </citation>
    <scope>NUCLEOTIDE SEQUENCE</scope>
    <source>
        <strain evidence="1">CCFEE 5737</strain>
    </source>
</reference>
<evidence type="ECO:0000313" key="1">
    <source>
        <dbReference type="EMBL" id="KAK3076835.1"/>
    </source>
</evidence>
<feature type="non-terminal residue" evidence="1">
    <location>
        <position position="60"/>
    </location>
</feature>
<comment type="caution">
    <text evidence="1">The sequence shown here is derived from an EMBL/GenBank/DDBJ whole genome shotgun (WGS) entry which is preliminary data.</text>
</comment>